<dbReference type="EMBL" id="CAEKKB010000001">
    <property type="protein sequence ID" value="CAB4293090.1"/>
    <property type="molecule type" value="Genomic_DNA"/>
</dbReference>
<organism evidence="1 2">
    <name type="scientific">Prunus armeniaca</name>
    <name type="common">Apricot</name>
    <name type="synonym">Armeniaca vulgaris</name>
    <dbReference type="NCBI Taxonomy" id="36596"/>
    <lineage>
        <taxon>Eukaryota</taxon>
        <taxon>Viridiplantae</taxon>
        <taxon>Streptophyta</taxon>
        <taxon>Embryophyta</taxon>
        <taxon>Tracheophyta</taxon>
        <taxon>Spermatophyta</taxon>
        <taxon>Magnoliopsida</taxon>
        <taxon>eudicotyledons</taxon>
        <taxon>Gunneridae</taxon>
        <taxon>Pentapetalae</taxon>
        <taxon>rosids</taxon>
        <taxon>fabids</taxon>
        <taxon>Rosales</taxon>
        <taxon>Rosaceae</taxon>
        <taxon>Amygdaloideae</taxon>
        <taxon>Amygdaleae</taxon>
        <taxon>Prunus</taxon>
    </lineage>
</organism>
<gene>
    <name evidence="1" type="ORF">ORAREDHAP_LOCUS1808</name>
</gene>
<evidence type="ECO:0000313" key="1">
    <source>
        <dbReference type="EMBL" id="CAB4293090.1"/>
    </source>
</evidence>
<name>A0A6J5VUN0_PRUAR</name>
<reference evidence="2" key="1">
    <citation type="journal article" date="2020" name="Genome Biol.">
        <title>Gamete binning: chromosome-level and haplotype-resolved genome assembly enabled by high-throughput single-cell sequencing of gamete genomes.</title>
        <authorList>
            <person name="Campoy J.A."/>
            <person name="Sun H."/>
            <person name="Goel M."/>
            <person name="Jiao W.-B."/>
            <person name="Folz-Donahue K."/>
            <person name="Wang N."/>
            <person name="Rubio M."/>
            <person name="Liu C."/>
            <person name="Kukat C."/>
            <person name="Ruiz D."/>
            <person name="Huettel B."/>
            <person name="Schneeberger K."/>
        </authorList>
    </citation>
    <scope>NUCLEOTIDE SEQUENCE [LARGE SCALE GENOMIC DNA]</scope>
    <source>
        <strain evidence="2">cv. Rojo Pasion</strain>
    </source>
</reference>
<keyword evidence="2" id="KW-1185">Reference proteome</keyword>
<accession>A0A6J5VUN0</accession>
<sequence length="157" mass="17684">MVFSVKELRMFFQLKSNNGGGEEDPPLQHCHGHCYVFLSKPICNVLKQTNLGLEISSPFSFWVLSLEIYKPWLDGLRQQLEFGGFAKNYLGICQFGGAASNWAKGAEAWTHGSASDYSSGQWFGAGTKFFILNWLMLLNLGWAHKDIRIWVALESDS</sequence>
<dbReference type="AlphaFoldDB" id="A0A6J5VUN0"/>
<proteinExistence type="predicted"/>
<evidence type="ECO:0000313" key="2">
    <source>
        <dbReference type="Proteomes" id="UP000507245"/>
    </source>
</evidence>
<protein>
    <submittedName>
        <fullName evidence="1">Uncharacterized protein</fullName>
    </submittedName>
</protein>
<dbReference type="Proteomes" id="UP000507245">
    <property type="component" value="Unassembled WGS sequence"/>
</dbReference>